<dbReference type="EMBL" id="FWZX01000011">
    <property type="protein sequence ID" value="SMF32534.1"/>
    <property type="molecule type" value="Genomic_DNA"/>
</dbReference>
<dbReference type="InterPro" id="IPR009506">
    <property type="entry name" value="YjiS-like"/>
</dbReference>
<keyword evidence="3" id="KW-1185">Reference proteome</keyword>
<evidence type="ECO:0000313" key="2">
    <source>
        <dbReference type="EMBL" id="SMF32534.1"/>
    </source>
</evidence>
<dbReference type="STRING" id="560819.SAMN05428998_11144"/>
<name>A0A1Y6BXH3_9PROT</name>
<sequence length="78" mass="9062">MASRTLPAGFAARRPGARFYPRISLADGLLGLVRLLLLWQERANERLRLREMDDHMLKDIGISRVDALREGEKPFWRD</sequence>
<feature type="domain" description="YjiS-like" evidence="1">
    <location>
        <begin position="32"/>
        <end position="67"/>
    </location>
</feature>
<reference evidence="2 3" key="1">
    <citation type="submission" date="2017-04" db="EMBL/GenBank/DDBJ databases">
        <authorList>
            <person name="Afonso C.L."/>
            <person name="Miller P.J."/>
            <person name="Scott M.A."/>
            <person name="Spackman E."/>
            <person name="Goraichik I."/>
            <person name="Dimitrov K.M."/>
            <person name="Suarez D.L."/>
            <person name="Swayne D.E."/>
        </authorList>
    </citation>
    <scope>NUCLEOTIDE SEQUENCE [LARGE SCALE GENOMIC DNA]</scope>
    <source>
        <strain evidence="2 3">USBA 355</strain>
    </source>
</reference>
<evidence type="ECO:0000259" key="1">
    <source>
        <dbReference type="Pfam" id="PF06568"/>
    </source>
</evidence>
<organism evidence="2 3">
    <name type="scientific">Tistlia consotensis USBA 355</name>
    <dbReference type="NCBI Taxonomy" id="560819"/>
    <lineage>
        <taxon>Bacteria</taxon>
        <taxon>Pseudomonadati</taxon>
        <taxon>Pseudomonadota</taxon>
        <taxon>Alphaproteobacteria</taxon>
        <taxon>Rhodospirillales</taxon>
        <taxon>Rhodovibrionaceae</taxon>
        <taxon>Tistlia</taxon>
    </lineage>
</organism>
<gene>
    <name evidence="2" type="ORF">SAMN05428998_11144</name>
</gene>
<accession>A0A1Y6BXH3</accession>
<dbReference type="Pfam" id="PF06568">
    <property type="entry name" value="YjiS-like"/>
    <property type="match status" value="1"/>
</dbReference>
<protein>
    <submittedName>
        <fullName evidence="2">Uncharacterized conserved protein YjiS, DUF1127 family</fullName>
    </submittedName>
</protein>
<proteinExistence type="predicted"/>
<dbReference type="AlphaFoldDB" id="A0A1Y6BXH3"/>
<evidence type="ECO:0000313" key="3">
    <source>
        <dbReference type="Proteomes" id="UP000192917"/>
    </source>
</evidence>
<dbReference type="RefSeq" id="WP_085123424.1">
    <property type="nucleotide sequence ID" value="NZ_FWZX01000011.1"/>
</dbReference>
<dbReference type="Proteomes" id="UP000192917">
    <property type="component" value="Unassembled WGS sequence"/>
</dbReference>